<dbReference type="Gene3D" id="3.40.30.10">
    <property type="entry name" value="Glutaredoxin"/>
    <property type="match status" value="1"/>
</dbReference>
<dbReference type="KEGG" id="fpal:HYN49_14790"/>
<keyword evidence="1" id="KW-0812">Transmembrane</keyword>
<keyword evidence="1" id="KW-0472">Membrane</keyword>
<protein>
    <recommendedName>
        <fullName evidence="2">Thioredoxin domain-containing protein</fullName>
    </recommendedName>
</protein>
<reference evidence="3 4" key="1">
    <citation type="submission" date="2018-05" db="EMBL/GenBank/DDBJ databases">
        <title>Genome sequencing of Flavobacterium sp. HYN0049.</title>
        <authorList>
            <person name="Yi H."/>
            <person name="Baek C."/>
        </authorList>
    </citation>
    <scope>NUCLEOTIDE SEQUENCE [LARGE SCALE GENOMIC DNA]</scope>
    <source>
        <strain evidence="3 4">HYN0049</strain>
    </source>
</reference>
<feature type="domain" description="Thioredoxin" evidence="2">
    <location>
        <begin position="106"/>
        <end position="251"/>
    </location>
</feature>
<feature type="transmembrane region" description="Helical" evidence="1">
    <location>
        <begin position="12"/>
        <end position="31"/>
    </location>
</feature>
<name>A0A2S1SL46_9FLAO</name>
<feature type="transmembrane region" description="Helical" evidence="1">
    <location>
        <begin position="37"/>
        <end position="59"/>
    </location>
</feature>
<evidence type="ECO:0000313" key="4">
    <source>
        <dbReference type="Proteomes" id="UP000244937"/>
    </source>
</evidence>
<accession>A0A2S1SL46</accession>
<evidence type="ECO:0000259" key="2">
    <source>
        <dbReference type="PROSITE" id="PS51352"/>
    </source>
</evidence>
<dbReference type="EMBL" id="CP029187">
    <property type="protein sequence ID" value="AWI27067.1"/>
    <property type="molecule type" value="Genomic_DNA"/>
</dbReference>
<proteinExistence type="predicted"/>
<dbReference type="Proteomes" id="UP000244937">
    <property type="component" value="Chromosome"/>
</dbReference>
<organism evidence="3 4">
    <name type="scientific">Flavobacterium pallidum</name>
    <dbReference type="NCBI Taxonomy" id="2172098"/>
    <lineage>
        <taxon>Bacteria</taxon>
        <taxon>Pseudomonadati</taxon>
        <taxon>Bacteroidota</taxon>
        <taxon>Flavobacteriia</taxon>
        <taxon>Flavobacteriales</taxon>
        <taxon>Flavobacteriaceae</taxon>
        <taxon>Flavobacterium</taxon>
    </lineage>
</organism>
<dbReference type="OrthoDB" id="1134224at2"/>
<dbReference type="SUPFAM" id="SSF52833">
    <property type="entry name" value="Thioredoxin-like"/>
    <property type="match status" value="1"/>
</dbReference>
<evidence type="ECO:0000256" key="1">
    <source>
        <dbReference type="SAM" id="Phobius"/>
    </source>
</evidence>
<dbReference type="InterPro" id="IPR036249">
    <property type="entry name" value="Thioredoxin-like_sf"/>
</dbReference>
<sequence>MKPFKMSGFFYEIKSIFFIQLYCYCIFFYNFEIYSKFLTIEMKNTLLFMTLIIFSGFAFGQQREEKTFSVAVKQNIKKYNTLSSKAYESGDIEQGQFLFDTLVSNQLAGTKFEDYTLKKFSGGKLKLSAIKKPLMIQTYASWCVINKGEIPALNKLARKYYKDLQIVVVFWDKKQAAKSLASQFNGYIEVCYANENYKKDEAMVATLKYAIGFLTSYYLDENLKVISIKKGTMAHTPKKTPLKEAIKQNFDIYNEALSSLLVKSDIKKEILATH</sequence>
<dbReference type="PROSITE" id="PS51352">
    <property type="entry name" value="THIOREDOXIN_2"/>
    <property type="match status" value="1"/>
</dbReference>
<gene>
    <name evidence="3" type="ORF">HYN49_14790</name>
</gene>
<dbReference type="AlphaFoldDB" id="A0A2S1SL46"/>
<keyword evidence="1" id="KW-1133">Transmembrane helix</keyword>
<evidence type="ECO:0000313" key="3">
    <source>
        <dbReference type="EMBL" id="AWI27067.1"/>
    </source>
</evidence>
<keyword evidence="4" id="KW-1185">Reference proteome</keyword>
<dbReference type="InterPro" id="IPR013766">
    <property type="entry name" value="Thioredoxin_domain"/>
</dbReference>